<evidence type="ECO:0000256" key="3">
    <source>
        <dbReference type="ARBA" id="ARBA00022475"/>
    </source>
</evidence>
<dbReference type="InterPro" id="IPR035906">
    <property type="entry name" value="MetI-like_sf"/>
</dbReference>
<evidence type="ECO:0000259" key="8">
    <source>
        <dbReference type="PROSITE" id="PS50928"/>
    </source>
</evidence>
<evidence type="ECO:0000313" key="9">
    <source>
        <dbReference type="EMBL" id="KAA9373111.1"/>
    </source>
</evidence>
<evidence type="ECO:0000256" key="7">
    <source>
        <dbReference type="RuleBase" id="RU363032"/>
    </source>
</evidence>
<feature type="domain" description="ABC transmembrane type-1" evidence="8">
    <location>
        <begin position="76"/>
        <end position="261"/>
    </location>
</feature>
<keyword evidence="2 7" id="KW-0813">Transport</keyword>
<protein>
    <submittedName>
        <fullName evidence="9">ABC transporter permease</fullName>
    </submittedName>
</protein>
<dbReference type="Gene3D" id="1.10.3720.10">
    <property type="entry name" value="MetI-like"/>
    <property type="match status" value="1"/>
</dbReference>
<evidence type="ECO:0000256" key="2">
    <source>
        <dbReference type="ARBA" id="ARBA00022448"/>
    </source>
</evidence>
<comment type="similarity">
    <text evidence="7">Belongs to the binding-protein-dependent transport system permease family.</text>
</comment>
<name>A0A5J5JRV6_9ACTN</name>
<dbReference type="PANTHER" id="PTHR30151:SF0">
    <property type="entry name" value="ABC TRANSPORTER PERMEASE PROTEIN MJ0413-RELATED"/>
    <property type="match status" value="1"/>
</dbReference>
<comment type="caution">
    <text evidence="9">The sequence shown here is derived from an EMBL/GenBank/DDBJ whole genome shotgun (WGS) entry which is preliminary data.</text>
</comment>
<accession>A0A5J5JRV6</accession>
<feature type="transmembrane region" description="Helical" evidence="7">
    <location>
        <begin position="203"/>
        <end position="225"/>
    </location>
</feature>
<evidence type="ECO:0000313" key="10">
    <source>
        <dbReference type="Proteomes" id="UP000327011"/>
    </source>
</evidence>
<keyword evidence="3" id="KW-1003">Cell membrane</keyword>
<keyword evidence="4 7" id="KW-0812">Transmembrane</keyword>
<sequence length="275" mass="29774">MTTAVVSGGRWAGRARGLALRLWAVPVVVALWETAARSVESVYFPPPSAILARLRELWFSGPPARLFLSDAALADFLPSLGHLFGGWALACLGGISLGVAIGRSRTLAGYVDPLIEFGRAIPPPTLIPLFIVLFKADTRMQLATIVYGVIWPVLVNSVDGARYVDRLHIETARVFGLSRGELLFRVILPAAAPKIFAGLRLSLSLALILMVVAELVGSATSGIGYELIYTQQNFDLPGMWGTIALLGVLGFLLNSSFLVVERRTLAWHRRAGRRS</sequence>
<comment type="subcellular location">
    <subcellularLocation>
        <location evidence="1 7">Cell membrane</location>
        <topology evidence="1 7">Multi-pass membrane protein</topology>
    </subcellularLocation>
</comment>
<feature type="transmembrane region" description="Helical" evidence="7">
    <location>
        <begin position="84"/>
        <end position="102"/>
    </location>
</feature>
<dbReference type="GO" id="GO:0055085">
    <property type="term" value="P:transmembrane transport"/>
    <property type="evidence" value="ECO:0007669"/>
    <property type="project" value="InterPro"/>
</dbReference>
<dbReference type="AlphaFoldDB" id="A0A5J5JRV6"/>
<dbReference type="PROSITE" id="PS50928">
    <property type="entry name" value="ABC_TM1"/>
    <property type="match status" value="1"/>
</dbReference>
<dbReference type="InterPro" id="IPR000515">
    <property type="entry name" value="MetI-like"/>
</dbReference>
<evidence type="ECO:0000256" key="5">
    <source>
        <dbReference type="ARBA" id="ARBA00022989"/>
    </source>
</evidence>
<reference evidence="9 10" key="1">
    <citation type="submission" date="2019-09" db="EMBL/GenBank/DDBJ databases">
        <title>Screening of Novel Bioactive Compounds from Soil-Associated.</title>
        <authorList>
            <person name="Gong X."/>
        </authorList>
    </citation>
    <scope>NUCLEOTIDE SEQUENCE [LARGE SCALE GENOMIC DNA]</scope>
    <source>
        <strain evidence="9 10">Gxj-6</strain>
    </source>
</reference>
<dbReference type="PANTHER" id="PTHR30151">
    <property type="entry name" value="ALKANE SULFONATE ABC TRANSPORTER-RELATED, MEMBRANE SUBUNIT"/>
    <property type="match status" value="1"/>
</dbReference>
<keyword evidence="10" id="KW-1185">Reference proteome</keyword>
<evidence type="ECO:0000256" key="4">
    <source>
        <dbReference type="ARBA" id="ARBA00022692"/>
    </source>
</evidence>
<gene>
    <name evidence="9" type="ORF">F5972_36570</name>
</gene>
<dbReference type="GO" id="GO:0005886">
    <property type="term" value="C:plasma membrane"/>
    <property type="evidence" value="ECO:0007669"/>
    <property type="project" value="UniProtKB-SubCell"/>
</dbReference>
<keyword evidence="6 7" id="KW-0472">Membrane</keyword>
<dbReference type="Pfam" id="PF00528">
    <property type="entry name" value="BPD_transp_1"/>
    <property type="match status" value="1"/>
</dbReference>
<dbReference type="SUPFAM" id="SSF161098">
    <property type="entry name" value="MetI-like"/>
    <property type="match status" value="1"/>
</dbReference>
<organism evidence="9 10">
    <name type="scientific">Microbispora cellulosiformans</name>
    <dbReference type="NCBI Taxonomy" id="2614688"/>
    <lineage>
        <taxon>Bacteria</taxon>
        <taxon>Bacillati</taxon>
        <taxon>Actinomycetota</taxon>
        <taxon>Actinomycetes</taxon>
        <taxon>Streptosporangiales</taxon>
        <taxon>Streptosporangiaceae</taxon>
        <taxon>Microbispora</taxon>
    </lineage>
</organism>
<feature type="transmembrane region" description="Helical" evidence="7">
    <location>
        <begin position="237"/>
        <end position="260"/>
    </location>
</feature>
<evidence type="ECO:0000256" key="6">
    <source>
        <dbReference type="ARBA" id="ARBA00023136"/>
    </source>
</evidence>
<evidence type="ECO:0000256" key="1">
    <source>
        <dbReference type="ARBA" id="ARBA00004651"/>
    </source>
</evidence>
<dbReference type="CDD" id="cd06261">
    <property type="entry name" value="TM_PBP2"/>
    <property type="match status" value="1"/>
</dbReference>
<proteinExistence type="inferred from homology"/>
<dbReference type="EMBL" id="VYTZ01000031">
    <property type="protein sequence ID" value="KAA9373111.1"/>
    <property type="molecule type" value="Genomic_DNA"/>
</dbReference>
<dbReference type="Proteomes" id="UP000327011">
    <property type="component" value="Unassembled WGS sequence"/>
</dbReference>
<keyword evidence="5 7" id="KW-1133">Transmembrane helix</keyword>